<dbReference type="EMBL" id="SGPM01000217">
    <property type="protein sequence ID" value="THH27886.1"/>
    <property type="molecule type" value="Genomic_DNA"/>
</dbReference>
<dbReference type="OrthoDB" id="19619at2759"/>
<sequence>MSPVFGGPCYVGKDSPQPEETGYIDIGDALVIFYLYARLQQTHAATVTESAYGTINQGPGDEQTIKKLTIGVHQKRLMDIVRARDPSKVYIWSSEAPAQNEAKVVSLRAFEQNMSRETPKFGNRLTVQALVRFETVQKLDVYTKTGKLIQPSEPKRVVEYLIFQKRMWYDTPWAIRDQLYEGLQGKIQHM</sequence>
<reference evidence="1 2" key="1">
    <citation type="submission" date="2019-02" db="EMBL/GenBank/DDBJ databases">
        <title>Genome sequencing of the rare red list fungi Antrodiella citrinella (Flaviporus citrinellus).</title>
        <authorList>
            <person name="Buettner E."/>
            <person name="Kellner H."/>
        </authorList>
    </citation>
    <scope>NUCLEOTIDE SEQUENCE [LARGE SCALE GENOMIC DNA]</scope>
    <source>
        <strain evidence="1 2">DSM 108506</strain>
    </source>
</reference>
<accession>A0A4S4MPB4</accession>
<evidence type="ECO:0008006" key="3">
    <source>
        <dbReference type="Google" id="ProtNLM"/>
    </source>
</evidence>
<dbReference type="Proteomes" id="UP000308730">
    <property type="component" value="Unassembled WGS sequence"/>
</dbReference>
<name>A0A4S4MPB4_9APHY</name>
<dbReference type="AlphaFoldDB" id="A0A4S4MPB4"/>
<keyword evidence="2" id="KW-1185">Reference proteome</keyword>
<protein>
    <recommendedName>
        <fullName evidence="3">Tim44-like domain-containing protein</fullName>
    </recommendedName>
</protein>
<gene>
    <name evidence="1" type="ORF">EUX98_g6288</name>
</gene>
<dbReference type="Gene3D" id="3.10.450.240">
    <property type="match status" value="1"/>
</dbReference>
<organism evidence="1 2">
    <name type="scientific">Antrodiella citrinella</name>
    <dbReference type="NCBI Taxonomy" id="2447956"/>
    <lineage>
        <taxon>Eukaryota</taxon>
        <taxon>Fungi</taxon>
        <taxon>Dikarya</taxon>
        <taxon>Basidiomycota</taxon>
        <taxon>Agaricomycotina</taxon>
        <taxon>Agaricomycetes</taxon>
        <taxon>Polyporales</taxon>
        <taxon>Steccherinaceae</taxon>
        <taxon>Antrodiella</taxon>
    </lineage>
</organism>
<proteinExistence type="predicted"/>
<evidence type="ECO:0000313" key="2">
    <source>
        <dbReference type="Proteomes" id="UP000308730"/>
    </source>
</evidence>
<comment type="caution">
    <text evidence="1">The sequence shown here is derived from an EMBL/GenBank/DDBJ whole genome shotgun (WGS) entry which is preliminary data.</text>
</comment>
<evidence type="ECO:0000313" key="1">
    <source>
        <dbReference type="EMBL" id="THH27886.1"/>
    </source>
</evidence>